<evidence type="ECO:0000259" key="3">
    <source>
        <dbReference type="Pfam" id="PF01471"/>
    </source>
</evidence>
<dbReference type="PROSITE" id="PS51257">
    <property type="entry name" value="PROKAR_LIPOPROTEIN"/>
    <property type="match status" value="1"/>
</dbReference>
<gene>
    <name evidence="4" type="ORF">SAMN05421853_102134</name>
</gene>
<evidence type="ECO:0000256" key="1">
    <source>
        <dbReference type="SAM" id="MobiDB-lite"/>
    </source>
</evidence>
<dbReference type="InterPro" id="IPR036365">
    <property type="entry name" value="PGBD-like_sf"/>
</dbReference>
<keyword evidence="5" id="KW-1185">Reference proteome</keyword>
<feature type="signal peptide" evidence="2">
    <location>
        <begin position="1"/>
        <end position="18"/>
    </location>
</feature>
<dbReference type="AlphaFoldDB" id="A0A1I5W591"/>
<organism evidence="4 5">
    <name type="scientific">Roseivivax halotolerans</name>
    <dbReference type="NCBI Taxonomy" id="93684"/>
    <lineage>
        <taxon>Bacteria</taxon>
        <taxon>Pseudomonadati</taxon>
        <taxon>Pseudomonadota</taxon>
        <taxon>Alphaproteobacteria</taxon>
        <taxon>Rhodobacterales</taxon>
        <taxon>Roseobacteraceae</taxon>
        <taxon>Roseivivax</taxon>
    </lineage>
</organism>
<dbReference type="Proteomes" id="UP000243106">
    <property type="component" value="Unassembled WGS sequence"/>
</dbReference>
<evidence type="ECO:0000313" key="4">
    <source>
        <dbReference type="EMBL" id="SFQ14861.1"/>
    </source>
</evidence>
<evidence type="ECO:0000256" key="2">
    <source>
        <dbReference type="SAM" id="SignalP"/>
    </source>
</evidence>
<dbReference type="InterPro" id="IPR036366">
    <property type="entry name" value="PGBDSf"/>
</dbReference>
<keyword evidence="2" id="KW-0732">Signal</keyword>
<dbReference type="STRING" id="93684.SAMN05421853_102134"/>
<evidence type="ECO:0000313" key="5">
    <source>
        <dbReference type="Proteomes" id="UP000243106"/>
    </source>
</evidence>
<feature type="region of interest" description="Disordered" evidence="1">
    <location>
        <begin position="22"/>
        <end position="52"/>
    </location>
</feature>
<feature type="domain" description="Peptidoglycan binding-like" evidence="3">
    <location>
        <begin position="118"/>
        <end position="159"/>
    </location>
</feature>
<dbReference type="InterPro" id="IPR002477">
    <property type="entry name" value="Peptidoglycan-bd-like"/>
</dbReference>
<feature type="chain" id="PRO_5017299739" evidence="2">
    <location>
        <begin position="19"/>
        <end position="181"/>
    </location>
</feature>
<dbReference type="EMBL" id="FOXV01000002">
    <property type="protein sequence ID" value="SFQ14861.1"/>
    <property type="molecule type" value="Genomic_DNA"/>
</dbReference>
<accession>A0A1I5W591</accession>
<dbReference type="RefSeq" id="WP_245760175.1">
    <property type="nucleotide sequence ID" value="NZ_FOXV01000002.1"/>
</dbReference>
<dbReference type="SUPFAM" id="SSF47090">
    <property type="entry name" value="PGBD-like"/>
    <property type="match status" value="1"/>
</dbReference>
<name>A0A1I5W591_9RHOB</name>
<reference evidence="5" key="1">
    <citation type="submission" date="2016-10" db="EMBL/GenBank/DDBJ databases">
        <authorList>
            <person name="Varghese N."/>
            <person name="Submissions S."/>
        </authorList>
    </citation>
    <scope>NUCLEOTIDE SEQUENCE [LARGE SCALE GENOMIC DNA]</scope>
    <source>
        <strain evidence="5">JCM 10271</strain>
    </source>
</reference>
<dbReference type="Gene3D" id="1.10.101.10">
    <property type="entry name" value="PGBD-like superfamily/PGBD"/>
    <property type="match status" value="1"/>
</dbReference>
<sequence length="181" mass="19226">MTPILLRTFCLAAALAAAGCTPLDTGEDEQRPDFNTMGLGDDDSRPAPGGGCVATERTDPTYKEVPRQVEVIPAEYGADGVLVNPPVYRNTSVRQIDQEGTVLRFPAPCPPVYTPEFIASVQRALAARGLYSGAITSQLDQGTRAAIRTYQSARGLDSDKLALETARDLGLVAVELEDAGT</sequence>
<protein>
    <submittedName>
        <fullName evidence="4">Peptidoglycan binding domain-containing protein</fullName>
    </submittedName>
</protein>
<proteinExistence type="predicted"/>
<dbReference type="Pfam" id="PF01471">
    <property type="entry name" value="PG_binding_1"/>
    <property type="match status" value="1"/>
</dbReference>